<dbReference type="Proteomes" id="UP001175000">
    <property type="component" value="Unassembled WGS sequence"/>
</dbReference>
<dbReference type="InterPro" id="IPR016181">
    <property type="entry name" value="Acyl_CoA_acyltransferase"/>
</dbReference>
<sequence length="212" mass="23414">MDRSDSTKPIPPTLAATPNPPLSQPITVTIPPLSLADSESITSHLTTLINAVYTTTEAGIFGPTYARTSPSEVRKFLLASELALACFPSSSHKSQPTPAPSYIIGVIRIAAHPPIGDFGLFAVDPIYQGSGVGGKLIHFAEKTCKERGMEKMQCELLVPVGWEHPFKRRLQTWYERMGYAVVRREEFRKDFYELAGHLVTEAELAIFEKKLV</sequence>
<feature type="domain" description="N-acetyltransferase" evidence="2">
    <location>
        <begin position="103"/>
        <end position="199"/>
    </location>
</feature>
<dbReference type="EMBL" id="JAULSU010000007">
    <property type="protein sequence ID" value="KAK0611735.1"/>
    <property type="molecule type" value="Genomic_DNA"/>
</dbReference>
<evidence type="ECO:0000313" key="4">
    <source>
        <dbReference type="Proteomes" id="UP001175000"/>
    </source>
</evidence>
<dbReference type="SUPFAM" id="SSF55729">
    <property type="entry name" value="Acyl-CoA N-acyltransferases (Nat)"/>
    <property type="match status" value="1"/>
</dbReference>
<dbReference type="PROSITE" id="PS51186">
    <property type="entry name" value="GNAT"/>
    <property type="match status" value="1"/>
</dbReference>
<dbReference type="GO" id="GO:0016747">
    <property type="term" value="F:acyltransferase activity, transferring groups other than amino-acyl groups"/>
    <property type="evidence" value="ECO:0007669"/>
    <property type="project" value="InterPro"/>
</dbReference>
<gene>
    <name evidence="3" type="ORF">B0T14DRAFT_571602</name>
</gene>
<proteinExistence type="predicted"/>
<dbReference type="AlphaFoldDB" id="A0AA39U4P8"/>
<dbReference type="CDD" id="cd04301">
    <property type="entry name" value="NAT_SF"/>
    <property type="match status" value="1"/>
</dbReference>
<feature type="region of interest" description="Disordered" evidence="1">
    <location>
        <begin position="1"/>
        <end position="25"/>
    </location>
</feature>
<accession>A0AA39U4P8</accession>
<dbReference type="InterPro" id="IPR000182">
    <property type="entry name" value="GNAT_dom"/>
</dbReference>
<comment type="caution">
    <text evidence="3">The sequence shown here is derived from an EMBL/GenBank/DDBJ whole genome shotgun (WGS) entry which is preliminary data.</text>
</comment>
<evidence type="ECO:0000256" key="1">
    <source>
        <dbReference type="SAM" id="MobiDB-lite"/>
    </source>
</evidence>
<name>A0AA39U4P8_9PEZI</name>
<reference evidence="3" key="1">
    <citation type="submission" date="2023-06" db="EMBL/GenBank/DDBJ databases">
        <title>Genome-scale phylogeny and comparative genomics of the fungal order Sordariales.</title>
        <authorList>
            <consortium name="Lawrence Berkeley National Laboratory"/>
            <person name="Hensen N."/>
            <person name="Bonometti L."/>
            <person name="Westerberg I."/>
            <person name="Brannstrom I.O."/>
            <person name="Guillou S."/>
            <person name="Cros-Aarteil S."/>
            <person name="Calhoun S."/>
            <person name="Haridas S."/>
            <person name="Kuo A."/>
            <person name="Mondo S."/>
            <person name="Pangilinan J."/>
            <person name="Riley R."/>
            <person name="Labutti K."/>
            <person name="Andreopoulos B."/>
            <person name="Lipzen A."/>
            <person name="Chen C."/>
            <person name="Yanf M."/>
            <person name="Daum C."/>
            <person name="Ng V."/>
            <person name="Clum A."/>
            <person name="Steindorff A."/>
            <person name="Ohm R."/>
            <person name="Martin F."/>
            <person name="Silar P."/>
            <person name="Natvig D."/>
            <person name="Lalanne C."/>
            <person name="Gautier V."/>
            <person name="Ament-Velasquez S.L."/>
            <person name="Kruys A."/>
            <person name="Hutchinson M.I."/>
            <person name="Powell A.J."/>
            <person name="Barry K."/>
            <person name="Miller A.N."/>
            <person name="Grigoriev I.V."/>
            <person name="Debuchy R."/>
            <person name="Gladieux P."/>
            <person name="Thoren M.H."/>
            <person name="Johannesson H."/>
        </authorList>
    </citation>
    <scope>NUCLEOTIDE SEQUENCE</scope>
    <source>
        <strain evidence="3">CBS 606.72</strain>
    </source>
</reference>
<dbReference type="Gene3D" id="3.40.630.30">
    <property type="match status" value="1"/>
</dbReference>
<evidence type="ECO:0000259" key="2">
    <source>
        <dbReference type="PROSITE" id="PS51186"/>
    </source>
</evidence>
<dbReference type="Pfam" id="PF13508">
    <property type="entry name" value="Acetyltransf_7"/>
    <property type="match status" value="1"/>
</dbReference>
<keyword evidence="4" id="KW-1185">Reference proteome</keyword>
<organism evidence="3 4">
    <name type="scientific">Immersiella caudata</name>
    <dbReference type="NCBI Taxonomy" id="314043"/>
    <lineage>
        <taxon>Eukaryota</taxon>
        <taxon>Fungi</taxon>
        <taxon>Dikarya</taxon>
        <taxon>Ascomycota</taxon>
        <taxon>Pezizomycotina</taxon>
        <taxon>Sordariomycetes</taxon>
        <taxon>Sordariomycetidae</taxon>
        <taxon>Sordariales</taxon>
        <taxon>Lasiosphaeriaceae</taxon>
        <taxon>Immersiella</taxon>
    </lineage>
</organism>
<evidence type="ECO:0000313" key="3">
    <source>
        <dbReference type="EMBL" id="KAK0611735.1"/>
    </source>
</evidence>
<protein>
    <recommendedName>
        <fullName evidence="2">N-acetyltransferase domain-containing protein</fullName>
    </recommendedName>
</protein>